<name>A0ABM8XM32_9BURK</name>
<dbReference type="Proteomes" id="UP000727654">
    <property type="component" value="Unassembled WGS sequence"/>
</dbReference>
<accession>A0ABM8XM32</accession>
<reference evidence="2 3" key="1">
    <citation type="submission" date="2021-08" db="EMBL/GenBank/DDBJ databases">
        <authorList>
            <person name="Peeters C."/>
        </authorList>
    </citation>
    <scope>NUCLEOTIDE SEQUENCE [LARGE SCALE GENOMIC DNA]</scope>
    <source>
        <strain evidence="2 3">LMG 23992</strain>
    </source>
</reference>
<gene>
    <name evidence="2" type="ORF">LMG23992_04471</name>
</gene>
<protein>
    <submittedName>
        <fullName evidence="2">Uncharacterized protein</fullName>
    </submittedName>
</protein>
<organism evidence="2 3">
    <name type="scientific">Cupriavidus laharis</name>
    <dbReference type="NCBI Taxonomy" id="151654"/>
    <lineage>
        <taxon>Bacteria</taxon>
        <taxon>Pseudomonadati</taxon>
        <taxon>Pseudomonadota</taxon>
        <taxon>Betaproteobacteria</taxon>
        <taxon>Burkholderiales</taxon>
        <taxon>Burkholderiaceae</taxon>
        <taxon>Cupriavidus</taxon>
    </lineage>
</organism>
<keyword evidence="1" id="KW-0472">Membrane</keyword>
<evidence type="ECO:0000256" key="1">
    <source>
        <dbReference type="SAM" id="Phobius"/>
    </source>
</evidence>
<dbReference type="RefSeq" id="WP_224081939.1">
    <property type="nucleotide sequence ID" value="NZ_CAJZAI010000014.1"/>
</dbReference>
<feature type="transmembrane region" description="Helical" evidence="1">
    <location>
        <begin position="150"/>
        <end position="168"/>
    </location>
</feature>
<evidence type="ECO:0000313" key="2">
    <source>
        <dbReference type="EMBL" id="CAG9181302.1"/>
    </source>
</evidence>
<keyword evidence="1" id="KW-0812">Transmembrane</keyword>
<keyword evidence="3" id="KW-1185">Reference proteome</keyword>
<comment type="caution">
    <text evidence="2">The sequence shown here is derived from an EMBL/GenBank/DDBJ whole genome shotgun (WGS) entry which is preliminary data.</text>
</comment>
<feature type="transmembrane region" description="Helical" evidence="1">
    <location>
        <begin position="37"/>
        <end position="56"/>
    </location>
</feature>
<keyword evidence="1" id="KW-1133">Transmembrane helix</keyword>
<proteinExistence type="predicted"/>
<evidence type="ECO:0000313" key="3">
    <source>
        <dbReference type="Proteomes" id="UP000727654"/>
    </source>
</evidence>
<feature type="transmembrane region" description="Helical" evidence="1">
    <location>
        <begin position="194"/>
        <end position="212"/>
    </location>
</feature>
<feature type="transmembrane region" description="Helical" evidence="1">
    <location>
        <begin position="68"/>
        <end position="94"/>
    </location>
</feature>
<dbReference type="EMBL" id="CAJZAI010000014">
    <property type="protein sequence ID" value="CAG9181302.1"/>
    <property type="molecule type" value="Genomic_DNA"/>
</dbReference>
<sequence length="262" mass="29670">MQPELDKILRYLGNCEPFYPGSIRNKLERSAKRVSRALLWIGGACFLAALLLTGWNKFIGPVPDFLRLAAILLLLASVICTLFSFVIEPTVFLLRIRRWKEDARDATLHELATDHRHITPLLGYGEDALQFAKHWLLTKIGRIDGRITQFFGKETALFSQFGIAYAILKEGGGLPWLSSTVAHGLVEGNYVNTAILWALAFVFGLSLGAIWLRAVQGLSKYQLELVDLALKQKQLLAARQDPREGLAKRSRHARWQSHRFYR</sequence>